<accession>A0A8S5VDI7</accession>
<protein>
    <submittedName>
        <fullName evidence="1">Uncharacterized protein</fullName>
    </submittedName>
</protein>
<name>A0A8S5VDI7_9CAUD</name>
<evidence type="ECO:0000313" key="1">
    <source>
        <dbReference type="EMBL" id="DAG04742.1"/>
    </source>
</evidence>
<reference evidence="1" key="1">
    <citation type="journal article" date="2021" name="Proc. Natl. Acad. Sci. U.S.A.">
        <title>A Catalog of Tens of Thousands of Viruses from Human Metagenomes Reveals Hidden Associations with Chronic Diseases.</title>
        <authorList>
            <person name="Tisza M.J."/>
            <person name="Buck C.B."/>
        </authorList>
    </citation>
    <scope>NUCLEOTIDE SEQUENCE</scope>
    <source>
        <strain evidence="1">CtGa111</strain>
    </source>
</reference>
<sequence length="102" mass="12077">MYNSETVKQVNDWMINSISDWMVESGTRSTTEGNWIIYVYEITRKFNITKNWITAYRDEIIDALYKHNAVADVTYGWFPDGDVECFDIDFYLSFCQNLSDED</sequence>
<proteinExistence type="predicted"/>
<organism evidence="1">
    <name type="scientific">Siphoviridae sp. ctGa111</name>
    <dbReference type="NCBI Taxonomy" id="2825413"/>
    <lineage>
        <taxon>Viruses</taxon>
        <taxon>Duplodnaviria</taxon>
        <taxon>Heunggongvirae</taxon>
        <taxon>Uroviricota</taxon>
        <taxon>Caudoviricetes</taxon>
    </lineage>
</organism>
<dbReference type="EMBL" id="BK016245">
    <property type="protein sequence ID" value="DAG04742.1"/>
    <property type="molecule type" value="Genomic_DNA"/>
</dbReference>